<dbReference type="EMBL" id="JACVVK020000267">
    <property type="protein sequence ID" value="KAK7481103.1"/>
    <property type="molecule type" value="Genomic_DNA"/>
</dbReference>
<dbReference type="Proteomes" id="UP001519460">
    <property type="component" value="Unassembled WGS sequence"/>
</dbReference>
<keyword evidence="3" id="KW-1185">Reference proteome</keyword>
<proteinExistence type="predicted"/>
<evidence type="ECO:0000313" key="3">
    <source>
        <dbReference type="Proteomes" id="UP001519460"/>
    </source>
</evidence>
<gene>
    <name evidence="2" type="ORF">BaRGS_00027643</name>
</gene>
<protein>
    <submittedName>
        <fullName evidence="2">Uncharacterized protein</fullName>
    </submittedName>
</protein>
<feature type="compositionally biased region" description="Polar residues" evidence="1">
    <location>
        <begin position="111"/>
        <end position="125"/>
    </location>
</feature>
<evidence type="ECO:0000313" key="2">
    <source>
        <dbReference type="EMBL" id="KAK7481103.1"/>
    </source>
</evidence>
<organism evidence="2 3">
    <name type="scientific">Batillaria attramentaria</name>
    <dbReference type="NCBI Taxonomy" id="370345"/>
    <lineage>
        <taxon>Eukaryota</taxon>
        <taxon>Metazoa</taxon>
        <taxon>Spiralia</taxon>
        <taxon>Lophotrochozoa</taxon>
        <taxon>Mollusca</taxon>
        <taxon>Gastropoda</taxon>
        <taxon>Caenogastropoda</taxon>
        <taxon>Sorbeoconcha</taxon>
        <taxon>Cerithioidea</taxon>
        <taxon>Batillariidae</taxon>
        <taxon>Batillaria</taxon>
    </lineage>
</organism>
<accession>A0ABD0K2C5</accession>
<sequence>MFGPRGSASADPPPPEEAPCELHMAHACPWELSRRGVNLGASPQPHLQVEEGQNCSEHFKPQADPRLAQCLLTKSLNYEPQDVEVLALGYLPEGEAETAKAPPATGLTVWSSSTGSLEATTSPQHRSALPRLPSSMGKQEVSVAAVMA</sequence>
<evidence type="ECO:0000256" key="1">
    <source>
        <dbReference type="SAM" id="MobiDB-lite"/>
    </source>
</evidence>
<dbReference type="AlphaFoldDB" id="A0ABD0K2C5"/>
<name>A0ABD0K2C5_9CAEN</name>
<comment type="caution">
    <text evidence="2">The sequence shown here is derived from an EMBL/GenBank/DDBJ whole genome shotgun (WGS) entry which is preliminary data.</text>
</comment>
<feature type="region of interest" description="Disordered" evidence="1">
    <location>
        <begin position="111"/>
        <end position="132"/>
    </location>
</feature>
<reference evidence="2 3" key="1">
    <citation type="journal article" date="2023" name="Sci. Data">
        <title>Genome assembly of the Korean intertidal mud-creeper Batillaria attramentaria.</title>
        <authorList>
            <person name="Patra A.K."/>
            <person name="Ho P.T."/>
            <person name="Jun S."/>
            <person name="Lee S.J."/>
            <person name="Kim Y."/>
            <person name="Won Y.J."/>
        </authorList>
    </citation>
    <scope>NUCLEOTIDE SEQUENCE [LARGE SCALE GENOMIC DNA]</scope>
    <source>
        <strain evidence="2">Wonlab-2016</strain>
    </source>
</reference>